<protein>
    <submittedName>
        <fullName evidence="1">Uncharacterized protein</fullName>
    </submittedName>
</protein>
<organism evidence="1 2">
    <name type="scientific">Purpureocillium lilacinum</name>
    <name type="common">Paecilomyces lilacinus</name>
    <dbReference type="NCBI Taxonomy" id="33203"/>
    <lineage>
        <taxon>Eukaryota</taxon>
        <taxon>Fungi</taxon>
        <taxon>Dikarya</taxon>
        <taxon>Ascomycota</taxon>
        <taxon>Pezizomycotina</taxon>
        <taxon>Sordariomycetes</taxon>
        <taxon>Hypocreomycetidae</taxon>
        <taxon>Hypocreales</taxon>
        <taxon>Ophiocordycipitaceae</taxon>
        <taxon>Purpureocillium</taxon>
    </lineage>
</organism>
<proteinExistence type="predicted"/>
<dbReference type="EMBL" id="LSBI01000051">
    <property type="protein sequence ID" value="OAQ59289.1"/>
    <property type="molecule type" value="Genomic_DNA"/>
</dbReference>
<evidence type="ECO:0000313" key="1">
    <source>
        <dbReference type="EMBL" id="OAQ59289.1"/>
    </source>
</evidence>
<evidence type="ECO:0000313" key="2">
    <source>
        <dbReference type="Proteomes" id="UP000078340"/>
    </source>
</evidence>
<dbReference type="Proteomes" id="UP000078340">
    <property type="component" value="Unassembled WGS sequence"/>
</dbReference>
<reference evidence="1 2" key="1">
    <citation type="submission" date="2016-02" db="EMBL/GenBank/DDBJ databases">
        <title>Biosynthesis of antibiotic leucinostatins and their inhibition on Phytophthora in bio-control Purpureocillium lilacinum.</title>
        <authorList>
            <person name="Wang G."/>
            <person name="Liu Z."/>
            <person name="Lin R."/>
            <person name="Li E."/>
            <person name="Mao Z."/>
            <person name="Ling J."/>
            <person name="Yin W."/>
            <person name="Xie B."/>
        </authorList>
    </citation>
    <scope>NUCLEOTIDE SEQUENCE [LARGE SCALE GENOMIC DNA]</scope>
    <source>
        <strain evidence="1">PLFJ-1</strain>
    </source>
</reference>
<comment type="caution">
    <text evidence="1">The sequence shown here is derived from an EMBL/GenBank/DDBJ whole genome shotgun (WGS) entry which is preliminary data.</text>
</comment>
<dbReference type="AlphaFoldDB" id="A0A179F2G9"/>
<gene>
    <name evidence="1" type="ORF">VFPFJ_11587</name>
</gene>
<name>A0A179F2G9_PURLI</name>
<sequence>MASTLCHSNIMLCHTSTASITTRFALSESSCLRRCATIRAESWRQLTARSYDWYCPRRESSLVVGYLLTD</sequence>
<accession>A0A179F2G9</accession>